<feature type="transmembrane region" description="Helical" evidence="1">
    <location>
        <begin position="16"/>
        <end position="36"/>
    </location>
</feature>
<dbReference type="AlphaFoldDB" id="A0AAW0E9F2"/>
<dbReference type="InterPro" id="IPR005804">
    <property type="entry name" value="FA_desaturase_dom"/>
</dbReference>
<evidence type="ECO:0000256" key="1">
    <source>
        <dbReference type="SAM" id="Phobius"/>
    </source>
</evidence>
<dbReference type="Pfam" id="PF00487">
    <property type="entry name" value="FA_desaturase"/>
    <property type="match status" value="1"/>
</dbReference>
<reference evidence="3 4" key="1">
    <citation type="submission" date="2024-01" db="EMBL/GenBank/DDBJ databases">
        <title>A draft genome for a cacao thread blight-causing isolate of Paramarasmius palmivorus.</title>
        <authorList>
            <person name="Baruah I.K."/>
            <person name="Bukari Y."/>
            <person name="Amoako-Attah I."/>
            <person name="Meinhardt L.W."/>
            <person name="Bailey B.A."/>
            <person name="Cohen S.P."/>
        </authorList>
    </citation>
    <scope>NUCLEOTIDE SEQUENCE [LARGE SCALE GENOMIC DNA]</scope>
    <source>
        <strain evidence="3 4">GH-12</strain>
    </source>
</reference>
<feature type="transmembrane region" description="Helical" evidence="1">
    <location>
        <begin position="143"/>
        <end position="162"/>
    </location>
</feature>
<dbReference type="GO" id="GO:0006629">
    <property type="term" value="P:lipid metabolic process"/>
    <property type="evidence" value="ECO:0007669"/>
    <property type="project" value="InterPro"/>
</dbReference>
<keyword evidence="1" id="KW-1133">Transmembrane helix</keyword>
<feature type="transmembrane region" description="Helical" evidence="1">
    <location>
        <begin position="169"/>
        <end position="193"/>
    </location>
</feature>
<organism evidence="3 4">
    <name type="scientific">Paramarasmius palmivorus</name>
    <dbReference type="NCBI Taxonomy" id="297713"/>
    <lineage>
        <taxon>Eukaryota</taxon>
        <taxon>Fungi</taxon>
        <taxon>Dikarya</taxon>
        <taxon>Basidiomycota</taxon>
        <taxon>Agaricomycotina</taxon>
        <taxon>Agaricomycetes</taxon>
        <taxon>Agaricomycetidae</taxon>
        <taxon>Agaricales</taxon>
        <taxon>Marasmiineae</taxon>
        <taxon>Marasmiaceae</taxon>
        <taxon>Paramarasmius</taxon>
    </lineage>
</organism>
<dbReference type="Proteomes" id="UP001383192">
    <property type="component" value="Unassembled WGS sequence"/>
</dbReference>
<dbReference type="EMBL" id="JAYKXP010000002">
    <property type="protein sequence ID" value="KAK7060960.1"/>
    <property type="molecule type" value="Genomic_DNA"/>
</dbReference>
<proteinExistence type="predicted"/>
<protein>
    <recommendedName>
        <fullName evidence="2">Fatty acid desaturase domain-containing protein</fullName>
    </recommendedName>
</protein>
<dbReference type="GO" id="GO:0016491">
    <property type="term" value="F:oxidoreductase activity"/>
    <property type="evidence" value="ECO:0007669"/>
    <property type="project" value="InterPro"/>
</dbReference>
<keyword evidence="1" id="KW-0812">Transmembrane</keyword>
<name>A0AAW0E9F2_9AGAR</name>
<evidence type="ECO:0000313" key="3">
    <source>
        <dbReference type="EMBL" id="KAK7060960.1"/>
    </source>
</evidence>
<evidence type="ECO:0000313" key="4">
    <source>
        <dbReference type="Proteomes" id="UP001383192"/>
    </source>
</evidence>
<feature type="domain" description="Fatty acid desaturase" evidence="2">
    <location>
        <begin position="2"/>
        <end position="267"/>
    </location>
</feature>
<keyword evidence="1" id="KW-0472">Membrane</keyword>
<dbReference type="InterPro" id="IPR012171">
    <property type="entry name" value="Fatty_acid_desaturase"/>
</dbReference>
<comment type="caution">
    <text evidence="3">The sequence shown here is derived from an EMBL/GenBank/DDBJ whole genome shotgun (WGS) entry which is preliminary data.</text>
</comment>
<gene>
    <name evidence="3" type="ORF">VNI00_000695</name>
</gene>
<accession>A0AAW0E9F2</accession>
<evidence type="ECO:0000259" key="2">
    <source>
        <dbReference type="Pfam" id="PF00487"/>
    </source>
</evidence>
<feature type="transmembrane region" description="Helical" evidence="1">
    <location>
        <begin position="95"/>
        <end position="116"/>
    </location>
</feature>
<sequence>MVCHEAGHNNISSTTWINHTVGFIAHSMIFLPYFSFKITHLRHHKTTSHLDKEEVYVPYLRSDFPLPSAQEATPKDYMDVFEETPIVTLCLRESILHALTLALTYAFRLLDTYLTWNTMGSKRYPIGSNHWNPKSGLFTNEEYAQVMISNIGMMAMVALLYLTARLSSVSVVVVHYFVPFVLTNHWVVAMTFLQHSCSTVPYYRGEAWSRTKGALSTVDRPFLGYVGKFILLGVNHYHTTHHLFASIPFYNLPMAHAAIRPLLGDMYNYDSTGVFRALWRSFNECIFVESEGAIVFFKDTQGNAKRNVKVLGGDPSRA</sequence>
<dbReference type="PANTHER" id="PTHR32100">
    <property type="entry name" value="OMEGA-6 FATTY ACID DESATURASE, CHLOROPLASTIC"/>
    <property type="match status" value="1"/>
</dbReference>
<keyword evidence="4" id="KW-1185">Reference proteome</keyword>